<dbReference type="PROSITE" id="PS51808">
    <property type="entry name" value="CHCH"/>
    <property type="match status" value="1"/>
</dbReference>
<protein>
    <submittedName>
        <fullName evidence="5">Cytochrome c oxidase assembly factor 6 homolog</fullName>
    </submittedName>
</protein>
<dbReference type="GeneID" id="106804936"/>
<dbReference type="PANTHER" id="PTHR46690:SF1">
    <property type="entry name" value="CYTOCHROME C OXIDASE ASSEMBLY FACTOR 6 HOMOLOG"/>
    <property type="match status" value="1"/>
</dbReference>
<gene>
    <name evidence="5" type="primary">LOC106804936</name>
</gene>
<keyword evidence="3" id="KW-1015">Disulfide bond</keyword>
<evidence type="ECO:0000256" key="2">
    <source>
        <dbReference type="ARBA" id="ARBA00023128"/>
    </source>
</evidence>
<evidence type="ECO:0000256" key="3">
    <source>
        <dbReference type="ARBA" id="ARBA00023157"/>
    </source>
</evidence>
<dbReference type="Pfam" id="PF02297">
    <property type="entry name" value="COX6B"/>
    <property type="match status" value="1"/>
</dbReference>
<dbReference type="Gene3D" id="1.10.10.140">
    <property type="entry name" value="Cytochrome c oxidase, subunit VIb"/>
    <property type="match status" value="1"/>
</dbReference>
<dbReference type="Proteomes" id="UP000695022">
    <property type="component" value="Unplaced"/>
</dbReference>
<comment type="subcellular location">
    <subcellularLocation>
        <location evidence="1">Mitochondrion</location>
    </subcellularLocation>
</comment>
<reference evidence="5" key="1">
    <citation type="submission" date="2025-08" db="UniProtKB">
        <authorList>
            <consortium name="RefSeq"/>
        </authorList>
    </citation>
    <scope>IDENTIFICATION</scope>
</reference>
<accession>A0ABM1DPG1</accession>
<evidence type="ECO:0000256" key="1">
    <source>
        <dbReference type="ARBA" id="ARBA00004173"/>
    </source>
</evidence>
<dbReference type="InterPro" id="IPR048280">
    <property type="entry name" value="COX6B-like"/>
</dbReference>
<dbReference type="InterPro" id="IPR042289">
    <property type="entry name" value="COA6"/>
</dbReference>
<evidence type="ECO:0000313" key="5">
    <source>
        <dbReference type="RefSeq" id="XP_014661832.1"/>
    </source>
</evidence>
<dbReference type="RefSeq" id="XP_014661832.1">
    <property type="nucleotide sequence ID" value="XM_014806346.1"/>
</dbReference>
<name>A0ABM1DPG1_PRICU</name>
<dbReference type="SUPFAM" id="SSF47694">
    <property type="entry name" value="Cytochrome c oxidase subunit h"/>
    <property type="match status" value="1"/>
</dbReference>
<evidence type="ECO:0000313" key="4">
    <source>
        <dbReference type="Proteomes" id="UP000695022"/>
    </source>
</evidence>
<proteinExistence type="predicted"/>
<keyword evidence="4" id="KW-1185">Reference proteome</keyword>
<organism evidence="4 5">
    <name type="scientific">Priapulus caudatus</name>
    <name type="common">Priapulid worm</name>
    <dbReference type="NCBI Taxonomy" id="37621"/>
    <lineage>
        <taxon>Eukaryota</taxon>
        <taxon>Metazoa</taxon>
        <taxon>Ecdysozoa</taxon>
        <taxon>Scalidophora</taxon>
        <taxon>Priapulida</taxon>
        <taxon>Priapulimorpha</taxon>
        <taxon>Priapulimorphida</taxon>
        <taxon>Priapulidae</taxon>
        <taxon>Priapulus</taxon>
    </lineage>
</organism>
<dbReference type="PANTHER" id="PTHR46690">
    <property type="entry name" value="CYTOCHROME C OXIDASE ASSEMBLY FACTOR 6 HOMOLOG"/>
    <property type="match status" value="1"/>
</dbReference>
<dbReference type="InterPro" id="IPR036549">
    <property type="entry name" value="CX6/COA6-like_sf"/>
</dbReference>
<keyword evidence="2" id="KW-0496">Mitochondrion</keyword>
<sequence>MSDKPAPPLKAERKKCWDARDLFWKCLDENGGDSGKCKQWRKGYEEACPASWVTHFDRKWKFDKYKQKLETEGYEPITDSKAT</sequence>